<dbReference type="InterPro" id="IPR023393">
    <property type="entry name" value="START-like_dom_sf"/>
</dbReference>
<dbReference type="OrthoDB" id="9807923at2"/>
<dbReference type="EMBL" id="CP017478">
    <property type="protein sequence ID" value="AOW20239.1"/>
    <property type="molecule type" value="Genomic_DNA"/>
</dbReference>
<organism evidence="1 2">
    <name type="scientific">Urechidicola croceus</name>
    <dbReference type="NCBI Taxonomy" id="1850246"/>
    <lineage>
        <taxon>Bacteria</taxon>
        <taxon>Pseudomonadati</taxon>
        <taxon>Bacteroidota</taxon>
        <taxon>Flavobacteriia</taxon>
        <taxon>Flavobacteriales</taxon>
        <taxon>Flavobacteriaceae</taxon>
        <taxon>Urechidicola</taxon>
    </lineage>
</organism>
<dbReference type="Gene3D" id="3.30.530.20">
    <property type="match status" value="1"/>
</dbReference>
<keyword evidence="2" id="KW-1185">Reference proteome</keyword>
<protein>
    <submittedName>
        <fullName evidence="1">Polyketide cyclase</fullName>
    </submittedName>
</protein>
<name>A0A1D8P6N9_9FLAO</name>
<dbReference type="RefSeq" id="WP_070236377.1">
    <property type="nucleotide sequence ID" value="NZ_CP017478.1"/>
</dbReference>
<proteinExistence type="predicted"/>
<accession>A0A1D8P6N9</accession>
<evidence type="ECO:0000313" key="1">
    <source>
        <dbReference type="EMBL" id="AOW20239.1"/>
    </source>
</evidence>
<sequence>MSTVLYILLGIILLVILLGLIAPKSYAVSRSIIINKSQSEVFGYLKLLKNQDQWSPWGERDPNMKKTFTGTDGKVGFISAWESDHKQVGSGEQEITGVVENEEISTQLRFLKPFKSTSEAYMKVSESDNNSTEVIWGFSGRNKFPMSIMMLFMNMDKAVGKDFEQGLAKLKTILEK</sequence>
<dbReference type="Proteomes" id="UP000176050">
    <property type="component" value="Chromosome"/>
</dbReference>
<dbReference type="CDD" id="cd07818">
    <property type="entry name" value="SRPBCC_1"/>
    <property type="match status" value="1"/>
</dbReference>
<dbReference type="STRING" id="1850246.LPB138_05910"/>
<dbReference type="AlphaFoldDB" id="A0A1D8P6N9"/>
<dbReference type="SUPFAM" id="SSF55961">
    <property type="entry name" value="Bet v1-like"/>
    <property type="match status" value="1"/>
</dbReference>
<gene>
    <name evidence="1" type="ORF">LPB138_05910</name>
</gene>
<evidence type="ECO:0000313" key="2">
    <source>
        <dbReference type="Proteomes" id="UP000176050"/>
    </source>
</evidence>
<reference evidence="1 2" key="1">
    <citation type="submission" date="2016-10" db="EMBL/GenBank/DDBJ databases">
        <title>Lutibacter sp. LPB0138, isolated from marine gastropod.</title>
        <authorList>
            <person name="Kim E."/>
            <person name="Yi H."/>
        </authorList>
    </citation>
    <scope>NUCLEOTIDE SEQUENCE [LARGE SCALE GENOMIC DNA]</scope>
    <source>
        <strain evidence="1 2">LPB0138</strain>
    </source>
</reference>
<dbReference type="KEGG" id="lul:LPB138_05910"/>